<proteinExistence type="predicted"/>
<feature type="compositionally biased region" description="Basic and acidic residues" evidence="2">
    <location>
        <begin position="194"/>
        <end position="207"/>
    </location>
</feature>
<dbReference type="PANTHER" id="PTHR21666">
    <property type="entry name" value="PEPTIDASE-RELATED"/>
    <property type="match status" value="1"/>
</dbReference>
<evidence type="ECO:0000313" key="5">
    <source>
        <dbReference type="EMBL" id="GAA5187161.1"/>
    </source>
</evidence>
<evidence type="ECO:0000259" key="4">
    <source>
        <dbReference type="Pfam" id="PF01551"/>
    </source>
</evidence>
<feature type="domain" description="M23ase beta-sheet core" evidence="4">
    <location>
        <begin position="282"/>
        <end position="375"/>
    </location>
</feature>
<gene>
    <name evidence="5" type="ORF">GCM10025772_04290</name>
</gene>
<dbReference type="SUPFAM" id="SSF51261">
    <property type="entry name" value="Duplicated hybrid motif"/>
    <property type="match status" value="1"/>
</dbReference>
<dbReference type="InterPro" id="IPR050570">
    <property type="entry name" value="Cell_wall_metabolism_enzyme"/>
</dbReference>
<dbReference type="Gene3D" id="2.70.70.10">
    <property type="entry name" value="Glucose Permease (Domain IIA)"/>
    <property type="match status" value="1"/>
</dbReference>
<protein>
    <submittedName>
        <fullName evidence="5">Peptidoglycan DD-metalloendopeptidase family protein</fullName>
    </submittedName>
</protein>
<reference evidence="6" key="1">
    <citation type="journal article" date="2019" name="Int. J. Syst. Evol. Microbiol.">
        <title>The Global Catalogue of Microorganisms (GCM) 10K type strain sequencing project: providing services to taxonomists for standard genome sequencing and annotation.</title>
        <authorList>
            <consortium name="The Broad Institute Genomics Platform"/>
            <consortium name="The Broad Institute Genome Sequencing Center for Infectious Disease"/>
            <person name="Wu L."/>
            <person name="Ma J."/>
        </authorList>
    </citation>
    <scope>NUCLEOTIDE SEQUENCE [LARGE SCALE GENOMIC DNA]</scope>
    <source>
        <strain evidence="6">JCM 18720</strain>
    </source>
</reference>
<dbReference type="Gene3D" id="6.10.250.3150">
    <property type="match status" value="1"/>
</dbReference>
<dbReference type="Pfam" id="PF01551">
    <property type="entry name" value="Peptidase_M23"/>
    <property type="match status" value="1"/>
</dbReference>
<evidence type="ECO:0000256" key="1">
    <source>
        <dbReference type="SAM" id="Coils"/>
    </source>
</evidence>
<evidence type="ECO:0000256" key="3">
    <source>
        <dbReference type="SAM" id="SignalP"/>
    </source>
</evidence>
<keyword evidence="6" id="KW-1185">Reference proteome</keyword>
<dbReference type="Proteomes" id="UP001501600">
    <property type="component" value="Unassembled WGS sequence"/>
</dbReference>
<dbReference type="InterPro" id="IPR016047">
    <property type="entry name" value="M23ase_b-sheet_dom"/>
</dbReference>
<dbReference type="InterPro" id="IPR011055">
    <property type="entry name" value="Dup_hybrid_motif"/>
</dbReference>
<keyword evidence="3" id="KW-0732">Signal</keyword>
<dbReference type="CDD" id="cd12797">
    <property type="entry name" value="M23_peptidase"/>
    <property type="match status" value="1"/>
</dbReference>
<sequence>MTQPSYLGPLLLALTLSMSAPAALGKSDEITEQQAKLDALAKRIQQQQAQLTQAQVEKNQHLKALREAEKSVSDSAAAVRQSQQALQAAEAALKRLDAQQKSLEAQLKSQQDRLAMQLRTAWMSGSADHTALLLGNEDPARLERMLVYYQYLNQARINAIEALAQTREALASLQEEQQRNRDQQAQLHRQAKQRQSELARHQQERQRALQQLEQQLKRGKGALANLQENRDVLSAAIEQALRALEQSQQHQGLSGSRGKLPWPMKARIAHAFGAPRQGQLRWNGWLLSAASGREVAAIAPGQVMFADWLRGFGLVLVVDHGDQYLSLYGHAQALLKQVGDQVRAGEIIALSGDSGGLDRPGLYFEIRHRGRAVDPILYLRKRGS</sequence>
<feature type="chain" id="PRO_5047008275" evidence="3">
    <location>
        <begin position="23"/>
        <end position="384"/>
    </location>
</feature>
<accession>A0ABP9RU06</accession>
<evidence type="ECO:0000256" key="2">
    <source>
        <dbReference type="SAM" id="MobiDB-lite"/>
    </source>
</evidence>
<feature type="signal peptide" evidence="3">
    <location>
        <begin position="1"/>
        <end position="22"/>
    </location>
</feature>
<feature type="region of interest" description="Disordered" evidence="2">
    <location>
        <begin position="174"/>
        <end position="207"/>
    </location>
</feature>
<organism evidence="5 6">
    <name type="scientific">Ferrimonas gelatinilytica</name>
    <dbReference type="NCBI Taxonomy" id="1255257"/>
    <lineage>
        <taxon>Bacteria</taxon>
        <taxon>Pseudomonadati</taxon>
        <taxon>Pseudomonadota</taxon>
        <taxon>Gammaproteobacteria</taxon>
        <taxon>Alteromonadales</taxon>
        <taxon>Ferrimonadaceae</taxon>
        <taxon>Ferrimonas</taxon>
    </lineage>
</organism>
<name>A0ABP9RU06_9GAMM</name>
<dbReference type="EMBL" id="BAABLF010000004">
    <property type="protein sequence ID" value="GAA5187161.1"/>
    <property type="molecule type" value="Genomic_DNA"/>
</dbReference>
<dbReference type="PANTHER" id="PTHR21666:SF270">
    <property type="entry name" value="MUREIN HYDROLASE ACTIVATOR ENVC"/>
    <property type="match status" value="1"/>
</dbReference>
<keyword evidence="1" id="KW-0175">Coiled coil</keyword>
<comment type="caution">
    <text evidence="5">The sequence shown here is derived from an EMBL/GenBank/DDBJ whole genome shotgun (WGS) entry which is preliminary data.</text>
</comment>
<evidence type="ECO:0000313" key="6">
    <source>
        <dbReference type="Proteomes" id="UP001501600"/>
    </source>
</evidence>
<feature type="coiled-coil region" evidence="1">
    <location>
        <begin position="30"/>
        <end position="113"/>
    </location>
</feature>
<dbReference type="RefSeq" id="WP_345315393.1">
    <property type="nucleotide sequence ID" value="NZ_BAABLF010000004.1"/>
</dbReference>